<geneLocation type="plasmid" evidence="1">
    <name>pPB002</name>
</geneLocation>
<keyword evidence="1" id="KW-0614">Plasmid</keyword>
<proteinExistence type="predicted"/>
<dbReference type="Proteomes" id="UP000053784">
    <property type="component" value="Unassembled WGS sequence"/>
</dbReference>
<keyword evidence="2" id="KW-1185">Reference proteome</keyword>
<dbReference type="RefSeq" id="WP_242633208.1">
    <property type="nucleotide sequence ID" value="NZ_JGVK01000030.1"/>
</dbReference>
<dbReference type="AlphaFoldDB" id="A0A084CMC8"/>
<reference evidence="1 2" key="1">
    <citation type="submission" date="2014-03" db="EMBL/GenBank/DDBJ databases">
        <title>Selection and divergence in the genomes of co-occurring obligate luminous symbionts with specific hosts.</title>
        <authorList>
            <person name="Hendry T.A."/>
            <person name="de Wet J.R."/>
            <person name="Dunlap P.V."/>
        </authorList>
    </citation>
    <scope>NUCLEOTIDE SEQUENCE [LARGE SCALE GENOMIC DNA]</scope>
    <source>
        <strain evidence="1 2">Ppalp.1</strain>
        <plasmid evidence="1">pPB002</plasmid>
    </source>
</reference>
<name>A0A084CMC8_9GAMM</name>
<organism evidence="1 2">
    <name type="scientific">Candidatus Photodesmus blepharonis</name>
    <dbReference type="NCBI Taxonomy" id="1179155"/>
    <lineage>
        <taxon>Bacteria</taxon>
        <taxon>Pseudomonadati</taxon>
        <taxon>Pseudomonadota</taxon>
        <taxon>Gammaproteobacteria</taxon>
        <taxon>Vibrionales</taxon>
        <taxon>Vibrionaceae</taxon>
        <taxon>Candidatus Photodesmus</taxon>
    </lineage>
</organism>
<dbReference type="EMBL" id="JGVK01000030">
    <property type="protein sequence ID" value="KEY90957.1"/>
    <property type="molecule type" value="Genomic_DNA"/>
</dbReference>
<evidence type="ECO:0000313" key="2">
    <source>
        <dbReference type="Proteomes" id="UP000053784"/>
    </source>
</evidence>
<protein>
    <submittedName>
        <fullName evidence="1">Uncharacterized protein</fullName>
    </submittedName>
</protein>
<evidence type="ECO:0000313" key="1">
    <source>
        <dbReference type="EMBL" id="KEY90957.1"/>
    </source>
</evidence>
<comment type="caution">
    <text evidence="1">The sequence shown here is derived from an EMBL/GenBank/DDBJ whole genome shotgun (WGS) entry which is preliminary data.</text>
</comment>
<gene>
    <name evidence="1" type="ORF">CF67_29007</name>
</gene>
<sequence length="360" mass="41657">MSQRYSNIGQIADLIVSSDKTSLDSGSKKTLTVVSETNRKNNFISSLLLSRMTIFHPSQRPTPYMIRRLSEIAKRGGTNFLTPLESQVVSVYGKDYQIDLFVDYLLQGHRDLLDTLLAFSTTITLDETAYKSGKKFTWSEIIRETLPEGNLSSIQHDNFDVLNTGSVVLSISMYDLAKRMGIMPHRSSYNMIEKRISQLAGAFITVSELDEENNFKNRSHLRFIQDFRFLYDNSKNKNGKAKKNTNHLFIVPDNRLLKAIRDQGYFYRKEQYLMCHYSKPSVRSFLKYLRTHQYQFINGKTFEWLLSNYIASIPSPVSKTFKNDLKKSVISVDRQIESDFSVQLKKVDGETRIFYVGDER</sequence>
<accession>A0A084CMC8</accession>